<comment type="function">
    <text evidence="5">DNA-dependent RNA polymerase catalyzes the transcription of DNA into RNA using the four ribonucleoside triphosphates as substrates. Specific core component of RNA polymerase III which synthesizes small RNAs, such as 5S rRNA and tRNAs.</text>
</comment>
<reference evidence="8 9" key="1">
    <citation type="journal article" date="2018" name="Mol. Biol. Evol.">
        <title>Analysis of the draft genome of the red seaweed Gracilariopsis chorda provides insights into genome size evolution in Rhodophyta.</title>
        <authorList>
            <person name="Lee J."/>
            <person name="Yang E.C."/>
            <person name="Graf L."/>
            <person name="Yang J.H."/>
            <person name="Qiu H."/>
            <person name="Zel Zion U."/>
            <person name="Chan C.X."/>
            <person name="Stephens T.G."/>
            <person name="Weber A.P.M."/>
            <person name="Boo G.H."/>
            <person name="Boo S.M."/>
            <person name="Kim K.M."/>
            <person name="Shin Y."/>
            <person name="Jung M."/>
            <person name="Lee S.J."/>
            <person name="Yim H.S."/>
            <person name="Lee J.H."/>
            <person name="Bhattacharya D."/>
            <person name="Yoon H.S."/>
        </authorList>
    </citation>
    <scope>NUCLEOTIDE SEQUENCE [LARGE SCALE GENOMIC DNA]</scope>
    <source>
        <strain evidence="8 9">SKKU-2015</strain>
        <tissue evidence="8">Whole body</tissue>
    </source>
</reference>
<sequence>MVRHEEALACAIARYHFKPIVAEIVRLLFIHPASTLLTLSSLASPFFDSLSARSANQHHPISHLKRLDYVRNSLAVLLQHGIVTYEERFTSAPPPALPPSQSDLVRHTPTHIVYYCNIHALLYRPRIPLYLGFVRRRFGELGQSVLRTLFERGRLTSSIIFGCSLSHKVAEHAITDADAEACLTDMLKSGLLHWCGKRKPRSSLLEKTISTHFEAQLHNVGAKRPNPFSANNHLPHHQLDDDDDDGDDDDHNRPMIQIGRGDHVRTVGAPNKHNDKDIWGICFWHLNREFRVECCTLVVSNRIPNELAVLILRVGLEIALSREDCLQPSEDFETAEIHIDDIRKGLEDFGMSVGTHHFWDAAQLLTNHDPPFVIAVPAPAPSHLKFVPGRIVAETRAKTAEELILSRYGGVGRRIFQALALEGAMEERMLAEKCMLPLKVMREHVFRMYQDRIIATQEVPRSNDQQRASNWFYLWRVNLLSIHRNLLQIMYKTLLNLFLQYELLNRDNKTPEEKNKFQKREALIIACILRVDQSVMVMRDFGAVTAAYFPSKYEVLDGYIMPSKKRRRRAT</sequence>
<keyword evidence="3 5" id="KW-0804">Transcription</keyword>
<dbReference type="AlphaFoldDB" id="A0A2V3J1S9"/>
<accession>A0A2V3J1S9</accession>
<dbReference type="OrthoDB" id="272392at2759"/>
<comment type="similarity">
    <text evidence="5">Belongs to the eukaryotic RPC3/POLR3C RNA polymerase subunit family.</text>
</comment>
<dbReference type="Pfam" id="PF22536">
    <property type="entry name" value="WHD_POLR3C"/>
    <property type="match status" value="1"/>
</dbReference>
<dbReference type="Gene3D" id="1.10.10.10">
    <property type="entry name" value="Winged helix-like DNA-binding domain superfamily/Winged helix DNA-binding domain"/>
    <property type="match status" value="2"/>
</dbReference>
<dbReference type="InterPro" id="IPR036388">
    <property type="entry name" value="WH-like_DNA-bd_sf"/>
</dbReference>
<evidence type="ECO:0000256" key="6">
    <source>
        <dbReference type="SAM" id="MobiDB-lite"/>
    </source>
</evidence>
<evidence type="ECO:0000313" key="9">
    <source>
        <dbReference type="Proteomes" id="UP000247409"/>
    </source>
</evidence>
<proteinExistence type="inferred from homology"/>
<dbReference type="STRING" id="448386.A0A2V3J1S9"/>
<feature type="domain" description="DNA-directed RNA polymerase III subunit RPC3 winged-helix" evidence="7">
    <location>
        <begin position="401"/>
        <end position="477"/>
    </location>
</feature>
<dbReference type="InterPro" id="IPR055207">
    <property type="entry name" value="POLR3C_WHD"/>
</dbReference>
<comment type="subcellular location">
    <subcellularLocation>
        <location evidence="1 5">Nucleus</location>
    </subcellularLocation>
</comment>
<feature type="region of interest" description="Disordered" evidence="6">
    <location>
        <begin position="224"/>
        <end position="269"/>
    </location>
</feature>
<dbReference type="PANTHER" id="PTHR12949:SF0">
    <property type="entry name" value="DNA-DIRECTED RNA POLYMERASE III SUBUNIT RPC3"/>
    <property type="match status" value="1"/>
</dbReference>
<keyword evidence="9" id="KW-1185">Reference proteome</keyword>
<dbReference type="EMBL" id="NBIV01000018">
    <property type="protein sequence ID" value="PXF47927.1"/>
    <property type="molecule type" value="Genomic_DNA"/>
</dbReference>
<keyword evidence="4 5" id="KW-0539">Nucleus</keyword>
<evidence type="ECO:0000256" key="1">
    <source>
        <dbReference type="ARBA" id="ARBA00004123"/>
    </source>
</evidence>
<gene>
    <name evidence="8" type="ORF">BWQ96_02313</name>
</gene>
<protein>
    <recommendedName>
        <fullName evidence="5">DNA-directed RNA polymerase III subunit RPC3</fullName>
        <shortName evidence="5">RNA polymerase III subunit C3</shortName>
    </recommendedName>
</protein>
<organism evidence="8 9">
    <name type="scientific">Gracilariopsis chorda</name>
    <dbReference type="NCBI Taxonomy" id="448386"/>
    <lineage>
        <taxon>Eukaryota</taxon>
        <taxon>Rhodophyta</taxon>
        <taxon>Florideophyceae</taxon>
        <taxon>Rhodymeniophycidae</taxon>
        <taxon>Gracilariales</taxon>
        <taxon>Gracilariaceae</taxon>
        <taxon>Gracilariopsis</taxon>
    </lineage>
</organism>
<dbReference type="InterPro" id="IPR039748">
    <property type="entry name" value="RPC3"/>
</dbReference>
<evidence type="ECO:0000256" key="5">
    <source>
        <dbReference type="RuleBase" id="RU367076"/>
    </source>
</evidence>
<dbReference type="PANTHER" id="PTHR12949">
    <property type="entry name" value="RNA POLYMERASE III DNA DIRECTED -RELATED"/>
    <property type="match status" value="1"/>
</dbReference>
<dbReference type="GO" id="GO:0003697">
    <property type="term" value="F:single-stranded DNA binding"/>
    <property type="evidence" value="ECO:0007669"/>
    <property type="project" value="UniProtKB-UniRule"/>
</dbReference>
<evidence type="ECO:0000256" key="3">
    <source>
        <dbReference type="ARBA" id="ARBA00023163"/>
    </source>
</evidence>
<dbReference type="GO" id="GO:0005666">
    <property type="term" value="C:RNA polymerase III complex"/>
    <property type="evidence" value="ECO:0007669"/>
    <property type="project" value="UniProtKB-UniRule"/>
</dbReference>
<comment type="caution">
    <text evidence="8">The sequence shown here is derived from an EMBL/GenBank/DDBJ whole genome shotgun (WGS) entry which is preliminary data.</text>
</comment>
<evidence type="ECO:0000313" key="8">
    <source>
        <dbReference type="EMBL" id="PXF47927.1"/>
    </source>
</evidence>
<feature type="compositionally biased region" description="Acidic residues" evidence="6">
    <location>
        <begin position="240"/>
        <end position="249"/>
    </location>
</feature>
<dbReference type="Proteomes" id="UP000247409">
    <property type="component" value="Unassembled WGS sequence"/>
</dbReference>
<evidence type="ECO:0000256" key="4">
    <source>
        <dbReference type="ARBA" id="ARBA00023242"/>
    </source>
</evidence>
<evidence type="ECO:0000259" key="7">
    <source>
        <dbReference type="Pfam" id="PF22536"/>
    </source>
</evidence>
<keyword evidence="2 5" id="KW-0240">DNA-directed RNA polymerase</keyword>
<name>A0A2V3J1S9_9FLOR</name>
<comment type="subunit">
    <text evidence="5">Component of the RNA polymerase III (Pol III) complex consisting of 17 subunits.</text>
</comment>
<evidence type="ECO:0000256" key="2">
    <source>
        <dbReference type="ARBA" id="ARBA00022478"/>
    </source>
</evidence>